<keyword evidence="2" id="KW-0805">Transcription regulation</keyword>
<protein>
    <submittedName>
        <fullName evidence="6">LysR family transcriptional regulator</fullName>
    </submittedName>
</protein>
<dbReference type="Gene3D" id="3.40.190.290">
    <property type="match status" value="1"/>
</dbReference>
<evidence type="ECO:0000256" key="1">
    <source>
        <dbReference type="ARBA" id="ARBA00009437"/>
    </source>
</evidence>
<dbReference type="InterPro" id="IPR036390">
    <property type="entry name" value="WH_DNA-bd_sf"/>
</dbReference>
<dbReference type="InterPro" id="IPR005119">
    <property type="entry name" value="LysR_subst-bd"/>
</dbReference>
<dbReference type="SUPFAM" id="SSF46785">
    <property type="entry name" value="Winged helix' DNA-binding domain"/>
    <property type="match status" value="1"/>
</dbReference>
<keyword evidence="3" id="KW-0238">DNA-binding</keyword>
<organism evidence="6 7">
    <name type="scientific">Vibrio zhugei</name>
    <dbReference type="NCBI Taxonomy" id="2479546"/>
    <lineage>
        <taxon>Bacteria</taxon>
        <taxon>Pseudomonadati</taxon>
        <taxon>Pseudomonadota</taxon>
        <taxon>Gammaproteobacteria</taxon>
        <taxon>Vibrionales</taxon>
        <taxon>Vibrionaceae</taxon>
        <taxon>Vibrio</taxon>
    </lineage>
</organism>
<evidence type="ECO:0000259" key="5">
    <source>
        <dbReference type="PROSITE" id="PS50931"/>
    </source>
</evidence>
<keyword evidence="4" id="KW-0804">Transcription</keyword>
<comment type="caution">
    <text evidence="6">The sequence shown here is derived from an EMBL/GenBank/DDBJ whole genome shotgun (WGS) entry which is preliminary data.</text>
</comment>
<gene>
    <name evidence="6" type="ORF">ACFODT_11410</name>
</gene>
<dbReference type="InterPro" id="IPR036388">
    <property type="entry name" value="WH-like_DNA-bd_sf"/>
</dbReference>
<name>A0ABV7CB12_9VIBR</name>
<dbReference type="EMBL" id="JBHRSE010000073">
    <property type="protein sequence ID" value="MFC3024431.1"/>
    <property type="molecule type" value="Genomic_DNA"/>
</dbReference>
<dbReference type="InterPro" id="IPR000847">
    <property type="entry name" value="LysR_HTH_N"/>
</dbReference>
<dbReference type="Gene3D" id="1.10.10.10">
    <property type="entry name" value="Winged helix-like DNA-binding domain superfamily/Winged helix DNA-binding domain"/>
    <property type="match status" value="1"/>
</dbReference>
<evidence type="ECO:0000256" key="2">
    <source>
        <dbReference type="ARBA" id="ARBA00023015"/>
    </source>
</evidence>
<reference evidence="7" key="1">
    <citation type="journal article" date="2019" name="Int. J. Syst. Evol. Microbiol.">
        <title>The Global Catalogue of Microorganisms (GCM) 10K type strain sequencing project: providing services to taxonomists for standard genome sequencing and annotation.</title>
        <authorList>
            <consortium name="The Broad Institute Genomics Platform"/>
            <consortium name="The Broad Institute Genome Sequencing Center for Infectious Disease"/>
            <person name="Wu L."/>
            <person name="Ma J."/>
        </authorList>
    </citation>
    <scope>NUCLEOTIDE SEQUENCE [LARGE SCALE GENOMIC DNA]</scope>
    <source>
        <strain evidence="7">KCTC 62784</strain>
    </source>
</reference>
<evidence type="ECO:0000256" key="4">
    <source>
        <dbReference type="ARBA" id="ARBA00023163"/>
    </source>
</evidence>
<evidence type="ECO:0000256" key="3">
    <source>
        <dbReference type="ARBA" id="ARBA00023125"/>
    </source>
</evidence>
<dbReference type="SUPFAM" id="SSF53850">
    <property type="entry name" value="Periplasmic binding protein-like II"/>
    <property type="match status" value="1"/>
</dbReference>
<proteinExistence type="inferred from homology"/>
<dbReference type="PROSITE" id="PS50931">
    <property type="entry name" value="HTH_LYSR"/>
    <property type="match status" value="1"/>
</dbReference>
<evidence type="ECO:0000313" key="7">
    <source>
        <dbReference type="Proteomes" id="UP001595384"/>
    </source>
</evidence>
<dbReference type="RefSeq" id="WP_123016675.1">
    <property type="nucleotide sequence ID" value="NZ_AP024911.1"/>
</dbReference>
<dbReference type="InterPro" id="IPR058163">
    <property type="entry name" value="LysR-type_TF_proteobact-type"/>
</dbReference>
<accession>A0ABV7CB12</accession>
<keyword evidence="7" id="KW-1185">Reference proteome</keyword>
<comment type="similarity">
    <text evidence="1">Belongs to the LysR transcriptional regulatory family.</text>
</comment>
<dbReference type="Proteomes" id="UP001595384">
    <property type="component" value="Unassembled WGS sequence"/>
</dbReference>
<dbReference type="PANTHER" id="PTHR30537:SF3">
    <property type="entry name" value="TRANSCRIPTIONAL REGULATORY PROTEIN"/>
    <property type="match status" value="1"/>
</dbReference>
<evidence type="ECO:0000313" key="6">
    <source>
        <dbReference type="EMBL" id="MFC3024431.1"/>
    </source>
</evidence>
<dbReference type="Pfam" id="PF03466">
    <property type="entry name" value="LysR_substrate"/>
    <property type="match status" value="1"/>
</dbReference>
<dbReference type="Pfam" id="PF00126">
    <property type="entry name" value="HTH_1"/>
    <property type="match status" value="1"/>
</dbReference>
<feature type="domain" description="HTH lysR-type" evidence="5">
    <location>
        <begin position="20"/>
        <end position="77"/>
    </location>
</feature>
<dbReference type="PANTHER" id="PTHR30537">
    <property type="entry name" value="HTH-TYPE TRANSCRIPTIONAL REGULATOR"/>
    <property type="match status" value="1"/>
</dbReference>
<sequence length="313" mass="34889">MHNKHKQVSENGKLDNPARFHWDDARIFLAIARSGTLSRAAKTLRLGIATTSRRLERLEEALNMRLFTRDQLGYTLTDEGRELIAPAEALEQAGYAFGEATKTNRDEVIGHVRVATAQGLADHLIIPAMPKLINDHPNLTLEMVTSVSTVNLHRRDADIALRMVRPERGNVTIRKLGTLGFGLYAAPIYLHNRTSTETTSQSFEHDDFIGWSETQQHLPAAQWLEKTLRGKPCRLTTSSLSAQMSAVEAGLGMAILPHFMAQDKGLMCVQNDVGCDQPIWLVIHSDLTHSRRVRAVADFLETLINENQAALAR</sequence>